<dbReference type="InterPro" id="IPR001123">
    <property type="entry name" value="LeuE-type"/>
</dbReference>
<dbReference type="PIRSF" id="PIRSF006324">
    <property type="entry name" value="LeuE"/>
    <property type="match status" value="1"/>
</dbReference>
<keyword evidence="5 6" id="KW-0472">Membrane</keyword>
<comment type="subcellular location">
    <subcellularLocation>
        <location evidence="1">Cell membrane</location>
        <topology evidence="1">Multi-pass membrane protein</topology>
    </subcellularLocation>
</comment>
<protein>
    <submittedName>
        <fullName evidence="7">Threonine/homoserine/homoserine lactone efflux protein</fullName>
    </submittedName>
</protein>
<evidence type="ECO:0000313" key="7">
    <source>
        <dbReference type="EMBL" id="SDQ64740.1"/>
    </source>
</evidence>
<dbReference type="AlphaFoldDB" id="A0A1H1CKS1"/>
<dbReference type="PANTHER" id="PTHR30086">
    <property type="entry name" value="ARGININE EXPORTER PROTEIN ARGO"/>
    <property type="match status" value="1"/>
</dbReference>
<proteinExistence type="predicted"/>
<dbReference type="RefSeq" id="WP_093258393.1">
    <property type="nucleotide sequence ID" value="NZ_FNKK01000002.1"/>
</dbReference>
<evidence type="ECO:0000256" key="1">
    <source>
        <dbReference type="ARBA" id="ARBA00004651"/>
    </source>
</evidence>
<keyword evidence="3 6" id="KW-0812">Transmembrane</keyword>
<evidence type="ECO:0000256" key="2">
    <source>
        <dbReference type="ARBA" id="ARBA00022475"/>
    </source>
</evidence>
<feature type="transmembrane region" description="Helical" evidence="6">
    <location>
        <begin position="73"/>
        <end position="91"/>
    </location>
</feature>
<dbReference type="Proteomes" id="UP000217103">
    <property type="component" value="Unassembled WGS sequence"/>
</dbReference>
<dbReference type="EMBL" id="FNKK01000002">
    <property type="protein sequence ID" value="SDQ64740.1"/>
    <property type="molecule type" value="Genomic_DNA"/>
</dbReference>
<evidence type="ECO:0000256" key="3">
    <source>
        <dbReference type="ARBA" id="ARBA00022692"/>
    </source>
</evidence>
<evidence type="ECO:0000256" key="6">
    <source>
        <dbReference type="SAM" id="Phobius"/>
    </source>
</evidence>
<keyword evidence="2" id="KW-1003">Cell membrane</keyword>
<keyword evidence="8" id="KW-1185">Reference proteome</keyword>
<dbReference type="GO" id="GO:0005886">
    <property type="term" value="C:plasma membrane"/>
    <property type="evidence" value="ECO:0007669"/>
    <property type="project" value="UniProtKB-SubCell"/>
</dbReference>
<keyword evidence="4 6" id="KW-1133">Transmembrane helix</keyword>
<gene>
    <name evidence="7" type="ORF">SAMN04489764_1525</name>
</gene>
<dbReference type="PANTHER" id="PTHR30086:SF20">
    <property type="entry name" value="ARGININE EXPORTER PROTEIN ARGO-RELATED"/>
    <property type="match status" value="1"/>
</dbReference>
<sequence>MLGTLLAFAVAVLLGSMVPGPTTAVLIRQTLRGGRRASVWTLAGNETGVFLWGLAVAFGLSGLIAASQLAYDVMRMVGAVVLVYLGAQALWENRRKKSEPALESAPVEAAGPVPTSKADSAWHNYRIGLLTVVTNPKYPVFAVSFLPQFVPSDVSPLPMFILLSVMWVILDSCWFLGFIWFIHWLKPVFSRSRVRRWLERTTGAVLIALGLKLVTEPR</sequence>
<dbReference type="OrthoDB" id="3175972at2"/>
<evidence type="ECO:0000313" key="8">
    <source>
        <dbReference type="Proteomes" id="UP000217103"/>
    </source>
</evidence>
<feature type="transmembrane region" description="Helical" evidence="6">
    <location>
        <begin position="159"/>
        <end position="185"/>
    </location>
</feature>
<dbReference type="Pfam" id="PF01810">
    <property type="entry name" value="LysE"/>
    <property type="match status" value="1"/>
</dbReference>
<reference evidence="7 8" key="1">
    <citation type="submission" date="2016-10" db="EMBL/GenBank/DDBJ databases">
        <authorList>
            <person name="de Groot N.N."/>
        </authorList>
    </citation>
    <scope>NUCLEOTIDE SEQUENCE [LARGE SCALE GENOMIC DNA]</scope>
    <source>
        <strain evidence="7 8">DSM 43794</strain>
    </source>
</reference>
<evidence type="ECO:0000256" key="4">
    <source>
        <dbReference type="ARBA" id="ARBA00022989"/>
    </source>
</evidence>
<dbReference type="GO" id="GO:0015171">
    <property type="term" value="F:amino acid transmembrane transporter activity"/>
    <property type="evidence" value="ECO:0007669"/>
    <property type="project" value="TreeGrafter"/>
</dbReference>
<name>A0A1H1CKS1_9ACTN</name>
<accession>A0A1H1CKS1</accession>
<evidence type="ECO:0000256" key="5">
    <source>
        <dbReference type="ARBA" id="ARBA00023136"/>
    </source>
</evidence>
<organism evidence="7 8">
    <name type="scientific">Thermostaphylospora chromogena</name>
    <dbReference type="NCBI Taxonomy" id="35622"/>
    <lineage>
        <taxon>Bacteria</taxon>
        <taxon>Bacillati</taxon>
        <taxon>Actinomycetota</taxon>
        <taxon>Actinomycetes</taxon>
        <taxon>Streptosporangiales</taxon>
        <taxon>Thermomonosporaceae</taxon>
        <taxon>Thermostaphylospora</taxon>
    </lineage>
</organism>
<feature type="transmembrane region" description="Helical" evidence="6">
    <location>
        <begin position="48"/>
        <end position="66"/>
    </location>
</feature>